<organism evidence="1">
    <name type="scientific">Wuchereria bancrofti</name>
    <dbReference type="NCBI Taxonomy" id="6293"/>
    <lineage>
        <taxon>Eukaryota</taxon>
        <taxon>Metazoa</taxon>
        <taxon>Ecdysozoa</taxon>
        <taxon>Nematoda</taxon>
        <taxon>Chromadorea</taxon>
        <taxon>Rhabditida</taxon>
        <taxon>Spirurina</taxon>
        <taxon>Spiruromorpha</taxon>
        <taxon>Filarioidea</taxon>
        <taxon>Onchocercidae</taxon>
        <taxon>Wuchereria</taxon>
    </lineage>
</organism>
<protein>
    <submittedName>
        <fullName evidence="1">Uncharacterized protein</fullName>
    </submittedName>
</protein>
<accession>A0A1I8EWH3</accession>
<evidence type="ECO:0000313" key="1">
    <source>
        <dbReference type="WBParaSite" id="maker-PairedContig_5911-snap-gene-0.4-mRNA-1"/>
    </source>
</evidence>
<name>A0A1I8EWH3_WUCBA</name>
<proteinExistence type="predicted"/>
<dbReference type="STRING" id="6293.A0A1I8EWH3"/>
<dbReference type="AlphaFoldDB" id="A0A1I8EWH3"/>
<sequence length="88" mass="10357">VVEFGCAFFANRRLITVFSAARYHEGLCNFATVVVYLKYLKKASAKVLIIYGYKWITIWNDHFYNLSQANMSSNERKSSYQRQMLKMI</sequence>
<reference evidence="1" key="1">
    <citation type="submission" date="2016-11" db="UniProtKB">
        <authorList>
            <consortium name="WormBaseParasite"/>
        </authorList>
    </citation>
    <scope>IDENTIFICATION</scope>
    <source>
        <strain evidence="1">pt0022</strain>
    </source>
</reference>
<dbReference type="WBParaSite" id="maker-PairedContig_5911-snap-gene-0.4-mRNA-1">
    <property type="protein sequence ID" value="maker-PairedContig_5911-snap-gene-0.4-mRNA-1"/>
    <property type="gene ID" value="maker-PairedContig_5911-snap-gene-0.4"/>
</dbReference>